<evidence type="ECO:0000256" key="1">
    <source>
        <dbReference type="SAM" id="Coils"/>
    </source>
</evidence>
<comment type="caution">
    <text evidence="2">The sequence shown here is derived from an EMBL/GenBank/DDBJ whole genome shotgun (WGS) entry which is preliminary data.</text>
</comment>
<dbReference type="EMBL" id="JARKIB010000214">
    <property type="protein sequence ID" value="KAJ7723075.1"/>
    <property type="molecule type" value="Genomic_DNA"/>
</dbReference>
<reference evidence="2" key="1">
    <citation type="submission" date="2023-03" db="EMBL/GenBank/DDBJ databases">
        <title>Massive genome expansion in bonnet fungi (Mycena s.s.) driven by repeated elements and novel gene families across ecological guilds.</title>
        <authorList>
            <consortium name="Lawrence Berkeley National Laboratory"/>
            <person name="Harder C.B."/>
            <person name="Miyauchi S."/>
            <person name="Viragh M."/>
            <person name="Kuo A."/>
            <person name="Thoen E."/>
            <person name="Andreopoulos B."/>
            <person name="Lu D."/>
            <person name="Skrede I."/>
            <person name="Drula E."/>
            <person name="Henrissat B."/>
            <person name="Morin E."/>
            <person name="Kohler A."/>
            <person name="Barry K."/>
            <person name="LaButti K."/>
            <person name="Morin E."/>
            <person name="Salamov A."/>
            <person name="Lipzen A."/>
            <person name="Mereny Z."/>
            <person name="Hegedus B."/>
            <person name="Baldrian P."/>
            <person name="Stursova M."/>
            <person name="Weitz H."/>
            <person name="Taylor A."/>
            <person name="Grigoriev I.V."/>
            <person name="Nagy L.G."/>
            <person name="Martin F."/>
            <person name="Kauserud H."/>
        </authorList>
    </citation>
    <scope>NUCLEOTIDE SEQUENCE</scope>
    <source>
        <strain evidence="2">CBHHK182m</strain>
    </source>
</reference>
<accession>A0AAD7HM05</accession>
<dbReference type="Proteomes" id="UP001215598">
    <property type="component" value="Unassembled WGS sequence"/>
</dbReference>
<proteinExistence type="predicted"/>
<sequence length="500" mass="57185">MQGARYLAYSPQIPDQGRPIVVHQTFQLLALQQLRQQGTLNDVYALVKSMEGRMATQEIKLQTQEQEIQALKKDNAALWQEIRRLKGPRFPFEIFSSIILSTRDTKTLAMFSLVSRGWMSVTRRVLFKRIRHDAMFWMVKIEPLPILQNVHCTVFPYVRTIAINGSLDDGSGEPAYPGPWLDDFLELIPKFAALRILELYALGKYDVNAIQRSLISHSMVNNITELSIDSDWDTMSEFAASISQFTALEKLTPSLDGPTREVWPEISESLQSLIVPPSSIRALSFWDPYNGPFSPTVLRWFVDRHSGTIDSIHPHHLPFEHPVEFRQFLTRFGPTLSEINFSISGREGAEEFLRSDYCAAMPQLKSLQLDFWQHTFSYSYFDKSFLSNIELLPKLLALVPPSIEELILSMEPNVLNPRKTATSQQHTLSPGATQHRLGTINWSRLDQSLTGSRCPSLRTLKLVMPHCYYAEEIDKEMEQMWANLLPLCAGRGILETEIRL</sequence>
<protein>
    <submittedName>
        <fullName evidence="2">Uncharacterized protein</fullName>
    </submittedName>
</protein>
<evidence type="ECO:0000313" key="2">
    <source>
        <dbReference type="EMBL" id="KAJ7723075.1"/>
    </source>
</evidence>
<keyword evidence="1" id="KW-0175">Coiled coil</keyword>
<organism evidence="2 3">
    <name type="scientific">Mycena metata</name>
    <dbReference type="NCBI Taxonomy" id="1033252"/>
    <lineage>
        <taxon>Eukaryota</taxon>
        <taxon>Fungi</taxon>
        <taxon>Dikarya</taxon>
        <taxon>Basidiomycota</taxon>
        <taxon>Agaricomycotina</taxon>
        <taxon>Agaricomycetes</taxon>
        <taxon>Agaricomycetidae</taxon>
        <taxon>Agaricales</taxon>
        <taxon>Marasmiineae</taxon>
        <taxon>Mycenaceae</taxon>
        <taxon>Mycena</taxon>
    </lineage>
</organism>
<feature type="coiled-coil region" evidence="1">
    <location>
        <begin position="47"/>
        <end position="81"/>
    </location>
</feature>
<name>A0AAD7HM05_9AGAR</name>
<evidence type="ECO:0000313" key="3">
    <source>
        <dbReference type="Proteomes" id="UP001215598"/>
    </source>
</evidence>
<gene>
    <name evidence="2" type="ORF">B0H16DRAFT_344307</name>
</gene>
<keyword evidence="3" id="KW-1185">Reference proteome</keyword>
<dbReference type="AlphaFoldDB" id="A0AAD7HM05"/>